<name>A0A0D2LX43_9CHLO</name>
<accession>A0A0D2LX43</accession>
<dbReference type="EMBL" id="KK103199">
    <property type="protein sequence ID" value="KIY96019.1"/>
    <property type="molecule type" value="Genomic_DNA"/>
</dbReference>
<dbReference type="AlphaFoldDB" id="A0A0D2LX43"/>
<dbReference type="Proteomes" id="UP000054498">
    <property type="component" value="Unassembled WGS sequence"/>
</dbReference>
<dbReference type="OrthoDB" id="676979at2759"/>
<dbReference type="InterPro" id="IPR001054">
    <property type="entry name" value="A/G_cyclase"/>
</dbReference>
<comment type="subcellular location">
    <subcellularLocation>
        <location evidence="1">Cytoplasm</location>
        <location evidence="1">Cytoskeleton</location>
        <location evidence="1">Cilium axoneme</location>
    </subcellularLocation>
</comment>
<keyword evidence="6" id="KW-1185">Reference proteome</keyword>
<dbReference type="GO" id="GO:0005930">
    <property type="term" value="C:axoneme"/>
    <property type="evidence" value="ECO:0007669"/>
    <property type="project" value="UniProtKB-SubCell"/>
</dbReference>
<sequence>MHAQPNTTLPADTVALLSFKASLADAGAALPAWGDGTDPCGAAWTGVICVCSQIRSIAVTACIDDALTAPYTRVRALDLGSITTGAQPLQGSISAGLGGLSELVLLDLSQNKLTGTVPQELSQLTRLQWLALGGNALSGAPPAFLGALPDLKGARLGGNQLAGPLPEDWCANNATYSVNGNANLCGIVPTCLEARGIVGPDAIAGTFLIPTANMSLDSGGLCDASPPQCDPIIGCWVAVPPFTSVRLITFNFTGFTDADSGPLSYQWGIGSAPGLADVLPLMAYDGTEVAHNMTSLTLMDGLSYYVTVVATNRAGPRLSFNVSSQNFIVDTSPPLPAAVYNTDEWQQQATTSGVRHLGASWDNFTDPQSNISGYYVQFWSQGADQPGAASGSGNGSSGSGSGVAGVDPDVLVVAPNATQLIKYPVRTMNDSVQYFATVTAVNRAGLNTSVSGLPIKVDTTSGMTLHAGTMALITVLVSLACLAIGAGLAILVTRARMHQQRRRDKERVMTSKQIQSLMDALMSTADDYQGPPAGGSFTTRPARGGRRSTYEQLKESEEFAFVVTDIESSTELSQQDPIAFQQMQEIHDSIMREGIAKHGGYEIITEGDSFTIAFTTVHAASSFCLGVQYRLLETSWPRRVLRLRSCRPVSRGDSNTRVLIFQGPRVRMGLHWARRGTVVHRLHHITRHRIFAGPGMQHAQDIGEAAHGGQVLISHEAWEELSKNMSAGSWPVVQLLGLFHPPMHRGMRPLTSRVHAIQ</sequence>
<evidence type="ECO:0000313" key="5">
    <source>
        <dbReference type="EMBL" id="KIY96019.1"/>
    </source>
</evidence>
<dbReference type="Pfam" id="PF13855">
    <property type="entry name" value="LRR_8"/>
    <property type="match status" value="1"/>
</dbReference>
<dbReference type="GO" id="GO:0009190">
    <property type="term" value="P:cyclic nucleotide biosynthetic process"/>
    <property type="evidence" value="ECO:0007669"/>
    <property type="project" value="InterPro"/>
</dbReference>
<reference evidence="5 6" key="1">
    <citation type="journal article" date="2013" name="BMC Genomics">
        <title>Reconstruction of the lipid metabolism for the microalga Monoraphidium neglectum from its genome sequence reveals characteristics suitable for biofuel production.</title>
        <authorList>
            <person name="Bogen C."/>
            <person name="Al-Dilaimi A."/>
            <person name="Albersmeier A."/>
            <person name="Wichmann J."/>
            <person name="Grundmann M."/>
            <person name="Rupp O."/>
            <person name="Lauersen K.J."/>
            <person name="Blifernez-Klassen O."/>
            <person name="Kalinowski J."/>
            <person name="Goesmann A."/>
            <person name="Mussgnug J.H."/>
            <person name="Kruse O."/>
        </authorList>
    </citation>
    <scope>NUCLEOTIDE SEQUENCE [LARGE SCALE GENOMIC DNA]</scope>
    <source>
        <strain evidence="5 6">SAG 48.87</strain>
    </source>
</reference>
<protein>
    <submittedName>
        <fullName evidence="5">Adenylate cyclase</fullName>
        <ecNumber evidence="5">4.6.1.1</ecNumber>
    </submittedName>
</protein>
<dbReference type="SUPFAM" id="SSF49265">
    <property type="entry name" value="Fibronectin type III"/>
    <property type="match status" value="1"/>
</dbReference>
<keyword evidence="5" id="KW-0456">Lyase</keyword>
<dbReference type="Pfam" id="PF08263">
    <property type="entry name" value="LRRNT_2"/>
    <property type="match status" value="1"/>
</dbReference>
<dbReference type="InterPro" id="IPR029787">
    <property type="entry name" value="Nucleotide_cyclase"/>
</dbReference>
<dbReference type="Gene3D" id="3.30.70.1230">
    <property type="entry name" value="Nucleotide cyclase"/>
    <property type="match status" value="1"/>
</dbReference>
<dbReference type="PANTHER" id="PTHR43081:SF1">
    <property type="entry name" value="ADENYLATE CYCLASE, TERMINAL-DIFFERENTIATION SPECIFIC"/>
    <property type="match status" value="1"/>
</dbReference>
<dbReference type="Pfam" id="PF00211">
    <property type="entry name" value="Guanylate_cyc"/>
    <property type="match status" value="1"/>
</dbReference>
<dbReference type="GeneID" id="25729255"/>
<dbReference type="InterPro" id="IPR013210">
    <property type="entry name" value="LRR_N_plant-typ"/>
</dbReference>
<keyword evidence="3" id="KW-1133">Transmembrane helix</keyword>
<keyword evidence="3" id="KW-0472">Membrane</keyword>
<evidence type="ECO:0000256" key="2">
    <source>
        <dbReference type="ARBA" id="ARBA00022614"/>
    </source>
</evidence>
<dbReference type="InterPro" id="IPR036116">
    <property type="entry name" value="FN3_sf"/>
</dbReference>
<keyword evidence="2" id="KW-0433">Leucine-rich repeat</keyword>
<organism evidence="5 6">
    <name type="scientific">Monoraphidium neglectum</name>
    <dbReference type="NCBI Taxonomy" id="145388"/>
    <lineage>
        <taxon>Eukaryota</taxon>
        <taxon>Viridiplantae</taxon>
        <taxon>Chlorophyta</taxon>
        <taxon>core chlorophytes</taxon>
        <taxon>Chlorophyceae</taxon>
        <taxon>CS clade</taxon>
        <taxon>Sphaeropleales</taxon>
        <taxon>Selenastraceae</taxon>
        <taxon>Monoraphidium</taxon>
    </lineage>
</organism>
<evidence type="ECO:0000313" key="6">
    <source>
        <dbReference type="Proteomes" id="UP000054498"/>
    </source>
</evidence>
<dbReference type="EC" id="4.6.1.1" evidence="5"/>
<dbReference type="SUPFAM" id="SSF52058">
    <property type="entry name" value="L domain-like"/>
    <property type="match status" value="1"/>
</dbReference>
<dbReference type="InterPro" id="IPR032675">
    <property type="entry name" value="LRR_dom_sf"/>
</dbReference>
<feature type="domain" description="Guanylate cyclase" evidence="4">
    <location>
        <begin position="509"/>
        <end position="731"/>
    </location>
</feature>
<dbReference type="Gene3D" id="3.80.10.10">
    <property type="entry name" value="Ribonuclease Inhibitor"/>
    <property type="match status" value="1"/>
</dbReference>
<keyword evidence="3" id="KW-0812">Transmembrane</keyword>
<gene>
    <name evidence="5" type="ORF">MNEG_11942</name>
</gene>
<dbReference type="GO" id="GO:0035556">
    <property type="term" value="P:intracellular signal transduction"/>
    <property type="evidence" value="ECO:0007669"/>
    <property type="project" value="InterPro"/>
</dbReference>
<dbReference type="SMART" id="SM00044">
    <property type="entry name" value="CYCc"/>
    <property type="match status" value="1"/>
</dbReference>
<feature type="transmembrane region" description="Helical" evidence="3">
    <location>
        <begin position="470"/>
        <end position="493"/>
    </location>
</feature>
<evidence type="ECO:0000256" key="1">
    <source>
        <dbReference type="ARBA" id="ARBA00004430"/>
    </source>
</evidence>
<dbReference type="RefSeq" id="XP_013895039.1">
    <property type="nucleotide sequence ID" value="XM_014039585.1"/>
</dbReference>
<dbReference type="STRING" id="145388.A0A0D2LX43"/>
<evidence type="ECO:0000259" key="4">
    <source>
        <dbReference type="SMART" id="SM00044"/>
    </source>
</evidence>
<dbReference type="SUPFAM" id="SSF55073">
    <property type="entry name" value="Nucleotide cyclase"/>
    <property type="match status" value="1"/>
</dbReference>
<dbReference type="PANTHER" id="PTHR43081">
    <property type="entry name" value="ADENYLATE CYCLASE, TERMINAL-DIFFERENTIATION SPECIFIC-RELATED"/>
    <property type="match status" value="1"/>
</dbReference>
<dbReference type="GO" id="GO:0004016">
    <property type="term" value="F:adenylate cyclase activity"/>
    <property type="evidence" value="ECO:0007669"/>
    <property type="project" value="UniProtKB-EC"/>
</dbReference>
<dbReference type="KEGG" id="mng:MNEG_11942"/>
<dbReference type="InterPro" id="IPR050697">
    <property type="entry name" value="Adenylyl/Guanylyl_Cyclase_3/4"/>
</dbReference>
<proteinExistence type="predicted"/>
<dbReference type="InterPro" id="IPR001611">
    <property type="entry name" value="Leu-rich_rpt"/>
</dbReference>
<evidence type="ECO:0000256" key="3">
    <source>
        <dbReference type="SAM" id="Phobius"/>
    </source>
</evidence>